<reference evidence="7" key="1">
    <citation type="submission" date="2018-11" db="EMBL/GenBank/DDBJ databases">
        <title>Myxobolus squamalis genome and transcriptome.</title>
        <authorList>
            <person name="Yahalomi D."/>
            <person name="Atkinson S.D."/>
            <person name="Neuhof M."/>
            <person name="Chang E.S."/>
            <person name="Philippe H."/>
            <person name="Cartwright P."/>
            <person name="Bartholomew J.L."/>
            <person name="Huchon D."/>
        </authorList>
    </citation>
    <scope>NUCLEOTIDE SEQUENCE</scope>
    <source>
        <strain evidence="7">71B08</strain>
        <tissue evidence="7">Whole</tissue>
    </source>
</reference>
<dbReference type="PROSITE" id="PS00108">
    <property type="entry name" value="PROTEIN_KINASE_ST"/>
    <property type="match status" value="1"/>
</dbReference>
<dbReference type="AlphaFoldDB" id="A0A6B2FW77"/>
<evidence type="ECO:0000256" key="4">
    <source>
        <dbReference type="ARBA" id="ARBA00022777"/>
    </source>
</evidence>
<dbReference type="EMBL" id="GHBR01000387">
    <property type="protein sequence ID" value="NDJ95954.1"/>
    <property type="molecule type" value="Transcribed_RNA"/>
</dbReference>
<dbReference type="PANTHER" id="PTHR24353">
    <property type="entry name" value="CYCLIC NUCLEOTIDE-DEPENDENT PROTEIN KINASE"/>
    <property type="match status" value="1"/>
</dbReference>
<protein>
    <submittedName>
        <fullName evidence="7">Ribosomal protein S6 kinase beta-2 (Trinotate prediction)</fullName>
    </submittedName>
</protein>
<keyword evidence="2" id="KW-0808">Transferase</keyword>
<dbReference type="Pfam" id="PF00069">
    <property type="entry name" value="Pkinase"/>
    <property type="match status" value="1"/>
</dbReference>
<dbReference type="Gene3D" id="1.10.510.10">
    <property type="entry name" value="Transferase(Phosphotransferase) domain 1"/>
    <property type="match status" value="1"/>
</dbReference>
<proteinExistence type="predicted"/>
<dbReference type="SUPFAM" id="SSF56112">
    <property type="entry name" value="Protein kinase-like (PK-like)"/>
    <property type="match status" value="1"/>
</dbReference>
<evidence type="ECO:0000256" key="3">
    <source>
        <dbReference type="ARBA" id="ARBA00022741"/>
    </source>
</evidence>
<dbReference type="Gene3D" id="3.30.200.20">
    <property type="entry name" value="Phosphorylase Kinase, domain 1"/>
    <property type="match status" value="1"/>
</dbReference>
<keyword evidence="5" id="KW-0067">ATP-binding</keyword>
<dbReference type="GO" id="GO:0005524">
    <property type="term" value="F:ATP binding"/>
    <property type="evidence" value="ECO:0007669"/>
    <property type="project" value="UniProtKB-KW"/>
</dbReference>
<dbReference type="GO" id="GO:0004691">
    <property type="term" value="F:cAMP-dependent protein kinase activity"/>
    <property type="evidence" value="ECO:0007669"/>
    <property type="project" value="TreeGrafter"/>
</dbReference>
<dbReference type="InterPro" id="IPR008271">
    <property type="entry name" value="Ser/Thr_kinase_AS"/>
</dbReference>
<dbReference type="SMART" id="SM00220">
    <property type="entry name" value="S_TKc"/>
    <property type="match status" value="1"/>
</dbReference>
<organism evidence="7">
    <name type="scientific">Myxobolus squamalis</name>
    <name type="common">Myxosporean</name>
    <dbReference type="NCBI Taxonomy" id="59785"/>
    <lineage>
        <taxon>Eukaryota</taxon>
        <taxon>Metazoa</taxon>
        <taxon>Cnidaria</taxon>
        <taxon>Myxozoa</taxon>
        <taxon>Myxosporea</taxon>
        <taxon>Bivalvulida</taxon>
        <taxon>Platysporina</taxon>
        <taxon>Myxobolidae</taxon>
        <taxon>Myxobolus</taxon>
    </lineage>
</organism>
<dbReference type="InterPro" id="IPR000719">
    <property type="entry name" value="Prot_kinase_dom"/>
</dbReference>
<evidence type="ECO:0000256" key="1">
    <source>
        <dbReference type="ARBA" id="ARBA00022527"/>
    </source>
</evidence>
<evidence type="ECO:0000256" key="2">
    <source>
        <dbReference type="ARBA" id="ARBA00022679"/>
    </source>
</evidence>
<keyword evidence="3" id="KW-0547">Nucleotide-binding</keyword>
<dbReference type="GO" id="GO:0005952">
    <property type="term" value="C:cAMP-dependent protein kinase complex"/>
    <property type="evidence" value="ECO:0007669"/>
    <property type="project" value="TreeGrafter"/>
</dbReference>
<dbReference type="PANTHER" id="PTHR24353:SF37">
    <property type="entry name" value="CAMP-DEPENDENT PROTEIN KINASE CATALYTIC SUBUNIT PRKX"/>
    <property type="match status" value="1"/>
</dbReference>
<name>A0A6B2FW77_MYXSQ</name>
<feature type="domain" description="Protein kinase" evidence="6">
    <location>
        <begin position="49"/>
        <end position="217"/>
    </location>
</feature>
<keyword evidence="1" id="KW-0723">Serine/threonine-protein kinase</keyword>
<keyword evidence="4 7" id="KW-0418">Kinase</keyword>
<evidence type="ECO:0000256" key="5">
    <source>
        <dbReference type="ARBA" id="ARBA00022840"/>
    </source>
</evidence>
<evidence type="ECO:0000259" key="6">
    <source>
        <dbReference type="PROSITE" id="PS50011"/>
    </source>
</evidence>
<sequence>MKNHVMDKDPQYATHERIGIEPLSELETTDISVINPVNKKEIGSKVEDFNLLKTLGMGGQGRVLLVSKIGGVDEKCLYAMKIVRKIKFLRFLKTATAARLERDLLVDIKHQFIVKLFYTFQNKKRLYLVMEFLQGGDFHSFLQRVGTLREFEARFYIAQLTLALEYLHMKNILYRDLKTSNILMSISGDVKLIDFGMSKYLKEKSRTYTLCGTPGHM</sequence>
<dbReference type="InterPro" id="IPR011009">
    <property type="entry name" value="Kinase-like_dom_sf"/>
</dbReference>
<accession>A0A6B2FW77</accession>
<evidence type="ECO:0000313" key="7">
    <source>
        <dbReference type="EMBL" id="NDJ95954.1"/>
    </source>
</evidence>
<dbReference type="PROSITE" id="PS50011">
    <property type="entry name" value="PROTEIN_KINASE_DOM"/>
    <property type="match status" value="1"/>
</dbReference>